<evidence type="ECO:0000313" key="13">
    <source>
        <dbReference type="EMBL" id="KAL1110132.1"/>
    </source>
</evidence>
<dbReference type="Proteomes" id="UP001558652">
    <property type="component" value="Unassembled WGS sequence"/>
</dbReference>
<evidence type="ECO:0000256" key="5">
    <source>
        <dbReference type="ARBA" id="ARBA00023038"/>
    </source>
</evidence>
<evidence type="ECO:0000256" key="2">
    <source>
        <dbReference type="ARBA" id="ARBA00022723"/>
    </source>
</evidence>
<evidence type="ECO:0000256" key="1">
    <source>
        <dbReference type="ARBA" id="ARBA00004123"/>
    </source>
</evidence>
<dbReference type="InterPro" id="IPR009057">
    <property type="entry name" value="Homeodomain-like_sf"/>
</dbReference>
<protein>
    <recommendedName>
        <fullName evidence="12">Homeobox domain-containing protein</fullName>
    </recommendedName>
</protein>
<dbReference type="GO" id="GO:0046872">
    <property type="term" value="F:metal ion binding"/>
    <property type="evidence" value="ECO:0007669"/>
    <property type="project" value="UniProtKB-KW"/>
</dbReference>
<feature type="region of interest" description="Disordered" evidence="11">
    <location>
        <begin position="169"/>
        <end position="216"/>
    </location>
</feature>
<dbReference type="PROSITE" id="PS00027">
    <property type="entry name" value="HOMEOBOX_1"/>
    <property type="match status" value="1"/>
</dbReference>
<feature type="DNA-binding region" description="Homeobox" evidence="9">
    <location>
        <begin position="27"/>
        <end position="86"/>
    </location>
</feature>
<evidence type="ECO:0000313" key="14">
    <source>
        <dbReference type="Proteomes" id="UP001558652"/>
    </source>
</evidence>
<dbReference type="AlphaFoldDB" id="A0ABD0XSH5"/>
<evidence type="ECO:0000256" key="4">
    <source>
        <dbReference type="ARBA" id="ARBA00022833"/>
    </source>
</evidence>
<evidence type="ECO:0000256" key="6">
    <source>
        <dbReference type="ARBA" id="ARBA00023125"/>
    </source>
</evidence>
<dbReference type="Gene3D" id="1.10.10.60">
    <property type="entry name" value="Homeodomain-like"/>
    <property type="match status" value="1"/>
</dbReference>
<evidence type="ECO:0000256" key="9">
    <source>
        <dbReference type="PROSITE-ProRule" id="PRU00108"/>
    </source>
</evidence>
<evidence type="ECO:0000259" key="12">
    <source>
        <dbReference type="PROSITE" id="PS50071"/>
    </source>
</evidence>
<accession>A0ABD0XSH5</accession>
<comment type="subcellular location">
    <subcellularLocation>
        <location evidence="1 9 10">Nucleus</location>
    </subcellularLocation>
</comment>
<evidence type="ECO:0000256" key="3">
    <source>
        <dbReference type="ARBA" id="ARBA00022737"/>
    </source>
</evidence>
<keyword evidence="4" id="KW-0862">Zinc</keyword>
<dbReference type="PANTHER" id="PTHR24204">
    <property type="entry name" value="INSULIN GENE ENHANCER PROTEIN"/>
    <property type="match status" value="1"/>
</dbReference>
<keyword evidence="7 9" id="KW-0371">Homeobox</keyword>
<evidence type="ECO:0000256" key="10">
    <source>
        <dbReference type="RuleBase" id="RU000682"/>
    </source>
</evidence>
<evidence type="ECO:0000256" key="8">
    <source>
        <dbReference type="ARBA" id="ARBA00023242"/>
    </source>
</evidence>
<proteinExistence type="predicted"/>
<dbReference type="EMBL" id="JBFDAA010000023">
    <property type="protein sequence ID" value="KAL1110132.1"/>
    <property type="molecule type" value="Genomic_DNA"/>
</dbReference>
<comment type="caution">
    <text evidence="13">The sequence shown here is derived from an EMBL/GenBank/DDBJ whole genome shotgun (WGS) entry which is preliminary data.</text>
</comment>
<keyword evidence="6 9" id="KW-0238">DNA-binding</keyword>
<dbReference type="PROSITE" id="PS50071">
    <property type="entry name" value="HOMEOBOX_2"/>
    <property type="match status" value="1"/>
</dbReference>
<evidence type="ECO:0000256" key="11">
    <source>
        <dbReference type="SAM" id="MobiDB-lite"/>
    </source>
</evidence>
<name>A0ABD0XSH5_9HEMI</name>
<dbReference type="InterPro" id="IPR017970">
    <property type="entry name" value="Homeobox_CS"/>
</dbReference>
<keyword evidence="8 9" id="KW-0539">Nucleus</keyword>
<evidence type="ECO:0000256" key="7">
    <source>
        <dbReference type="ARBA" id="ARBA00023155"/>
    </source>
</evidence>
<gene>
    <name evidence="13" type="ORF">AAG570_008209</name>
</gene>
<dbReference type="InterPro" id="IPR001356">
    <property type="entry name" value="HD"/>
</dbReference>
<dbReference type="FunFam" id="1.10.10.60:FF:000041">
    <property type="entry name" value="insulin gene enhancer protein ISL-1"/>
    <property type="match status" value="1"/>
</dbReference>
<feature type="non-terminal residue" evidence="13">
    <location>
        <position position="1"/>
    </location>
</feature>
<organism evidence="13 14">
    <name type="scientific">Ranatra chinensis</name>
    <dbReference type="NCBI Taxonomy" id="642074"/>
    <lineage>
        <taxon>Eukaryota</taxon>
        <taxon>Metazoa</taxon>
        <taxon>Ecdysozoa</taxon>
        <taxon>Arthropoda</taxon>
        <taxon>Hexapoda</taxon>
        <taxon>Insecta</taxon>
        <taxon>Pterygota</taxon>
        <taxon>Neoptera</taxon>
        <taxon>Paraneoptera</taxon>
        <taxon>Hemiptera</taxon>
        <taxon>Heteroptera</taxon>
        <taxon>Panheteroptera</taxon>
        <taxon>Nepomorpha</taxon>
        <taxon>Nepidae</taxon>
        <taxon>Ranatrinae</taxon>
        <taxon>Ranatra</taxon>
    </lineage>
</organism>
<keyword evidence="5" id="KW-0440">LIM domain</keyword>
<feature type="domain" description="Homeobox" evidence="12">
    <location>
        <begin position="25"/>
        <end position="85"/>
    </location>
</feature>
<keyword evidence="2" id="KW-0479">Metal-binding</keyword>
<sequence length="216" mass="23728">SDSSESGSNKCRGGGGGGGKVSSDGKPTRVRTVLNEKQLHTLRTCYSANPRPDALMKEQLVEMTGLSPRVIRVWFQNKRCKDKKRAIAMKQQMQQEKDGRKLGYGSMQGIPMVASSPVRHESPIGMNPIEVTSYQPPWKALSDFALHTDLERLDPSAPPFQHLVNQLHGHGYDMQGGGGHEPLQPPPGDMLHPDSTDSYVTYLESDDSLQHDAPSP</sequence>
<dbReference type="InterPro" id="IPR047169">
    <property type="entry name" value="ISL1/2-like"/>
</dbReference>
<dbReference type="GO" id="GO:0005634">
    <property type="term" value="C:nucleus"/>
    <property type="evidence" value="ECO:0007669"/>
    <property type="project" value="UniProtKB-SubCell"/>
</dbReference>
<dbReference type="GO" id="GO:0003677">
    <property type="term" value="F:DNA binding"/>
    <property type="evidence" value="ECO:0007669"/>
    <property type="project" value="UniProtKB-UniRule"/>
</dbReference>
<feature type="region of interest" description="Disordered" evidence="11">
    <location>
        <begin position="1"/>
        <end position="29"/>
    </location>
</feature>
<dbReference type="PANTHER" id="PTHR24204:SF8">
    <property type="entry name" value="TAILUP, ISOFORM A"/>
    <property type="match status" value="1"/>
</dbReference>
<dbReference type="Pfam" id="PF00046">
    <property type="entry name" value="Homeodomain"/>
    <property type="match status" value="1"/>
</dbReference>
<dbReference type="CDD" id="cd00086">
    <property type="entry name" value="homeodomain"/>
    <property type="match status" value="1"/>
</dbReference>
<keyword evidence="3" id="KW-0677">Repeat</keyword>
<dbReference type="SMART" id="SM00389">
    <property type="entry name" value="HOX"/>
    <property type="match status" value="1"/>
</dbReference>
<dbReference type="SUPFAM" id="SSF46689">
    <property type="entry name" value="Homeodomain-like"/>
    <property type="match status" value="1"/>
</dbReference>
<reference evidence="13 14" key="1">
    <citation type="submission" date="2024-07" db="EMBL/GenBank/DDBJ databases">
        <title>Chromosome-level genome assembly of the water stick insect Ranatra chinensis (Heteroptera: Nepidae).</title>
        <authorList>
            <person name="Liu X."/>
        </authorList>
    </citation>
    <scope>NUCLEOTIDE SEQUENCE [LARGE SCALE GENOMIC DNA]</scope>
    <source>
        <strain evidence="13">Cailab_2021Rc</strain>
        <tissue evidence="13">Muscle</tissue>
    </source>
</reference>
<keyword evidence="14" id="KW-1185">Reference proteome</keyword>